<dbReference type="WBParaSite" id="maker-unitig_40762-snap-gene-0.2-mRNA-1">
    <property type="protein sequence ID" value="maker-unitig_40762-snap-gene-0.2-mRNA-1"/>
    <property type="gene ID" value="maker-unitig_40762-snap-gene-0.2"/>
</dbReference>
<dbReference type="InterPro" id="IPR001873">
    <property type="entry name" value="ENaC"/>
</dbReference>
<evidence type="ECO:0000256" key="5">
    <source>
        <dbReference type="ARBA" id="ARBA00022989"/>
    </source>
</evidence>
<keyword evidence="2 11" id="KW-0813">Transport</keyword>
<keyword evidence="5" id="KW-1133">Transmembrane helix</keyword>
<keyword evidence="10 11" id="KW-0407">Ion channel</keyword>
<dbReference type="Pfam" id="PF00858">
    <property type="entry name" value="ASC"/>
    <property type="match status" value="1"/>
</dbReference>
<keyword evidence="4 11" id="KW-0812">Transmembrane</keyword>
<evidence type="ECO:0000256" key="10">
    <source>
        <dbReference type="ARBA" id="ARBA00023303"/>
    </source>
</evidence>
<comment type="similarity">
    <text evidence="11">Belongs to the amiloride-sensitive sodium channel (TC 1.A.6) family.</text>
</comment>
<proteinExistence type="inferred from homology"/>
<dbReference type="Proteomes" id="UP000095280">
    <property type="component" value="Unplaced"/>
</dbReference>
<keyword evidence="7 11" id="KW-0406">Ion transport</keyword>
<name>A0A1I8FMU8_9PLAT</name>
<dbReference type="GO" id="GO:0005272">
    <property type="term" value="F:sodium channel activity"/>
    <property type="evidence" value="ECO:0007669"/>
    <property type="project" value="UniProtKB-KW"/>
</dbReference>
<sequence>DEFVRFCMLSSVRGVPRIMRSRQLCWQAFWLVSFKALRRARSRFPVPERAHAEHGAQMICLTFQSSLLERTAFSFVQAAKFLAARFFTLLHDLCHPYIANTTYSLEMDLYMQHRAATTRSYDAVTTASGPRDLLVAPRYEPTAHQPAGHHVLHANGTKSVIDAVEKILSNCGCTDPDYPLTADMKDAPFCAELKKPGQSTDAFSQKLALVPPQAENFTRLGQHTEAARALKSPDANAIRDNFLRLRVFRPDLSLTVTKEKLQITPETLISQIGGSFSLWGRPDGDHHSGAAGVRVLHGQAVRLLRLRRRLSERAVGEAGEAGDVAMPLAVYASVRSSGQLMIT</sequence>
<evidence type="ECO:0000256" key="9">
    <source>
        <dbReference type="ARBA" id="ARBA00023201"/>
    </source>
</evidence>
<reference evidence="13" key="1">
    <citation type="submission" date="2016-11" db="UniProtKB">
        <authorList>
            <consortium name="WormBaseParasite"/>
        </authorList>
    </citation>
    <scope>IDENTIFICATION</scope>
</reference>
<evidence type="ECO:0000256" key="4">
    <source>
        <dbReference type="ARBA" id="ARBA00022692"/>
    </source>
</evidence>
<evidence type="ECO:0000256" key="3">
    <source>
        <dbReference type="ARBA" id="ARBA00022461"/>
    </source>
</evidence>
<evidence type="ECO:0000256" key="1">
    <source>
        <dbReference type="ARBA" id="ARBA00004141"/>
    </source>
</evidence>
<keyword evidence="8" id="KW-0472">Membrane</keyword>
<dbReference type="AlphaFoldDB" id="A0A1I8FMU8"/>
<keyword evidence="6" id="KW-0915">Sodium</keyword>
<keyword evidence="3 11" id="KW-0894">Sodium channel</keyword>
<comment type="subcellular location">
    <subcellularLocation>
        <location evidence="1">Membrane</location>
        <topology evidence="1">Multi-pass membrane protein</topology>
    </subcellularLocation>
</comment>
<organism evidence="12 13">
    <name type="scientific">Macrostomum lignano</name>
    <dbReference type="NCBI Taxonomy" id="282301"/>
    <lineage>
        <taxon>Eukaryota</taxon>
        <taxon>Metazoa</taxon>
        <taxon>Spiralia</taxon>
        <taxon>Lophotrochozoa</taxon>
        <taxon>Platyhelminthes</taxon>
        <taxon>Rhabditophora</taxon>
        <taxon>Macrostomorpha</taxon>
        <taxon>Macrostomida</taxon>
        <taxon>Macrostomidae</taxon>
        <taxon>Macrostomum</taxon>
    </lineage>
</organism>
<keyword evidence="12" id="KW-1185">Reference proteome</keyword>
<evidence type="ECO:0000256" key="2">
    <source>
        <dbReference type="ARBA" id="ARBA00022448"/>
    </source>
</evidence>
<evidence type="ECO:0000313" key="12">
    <source>
        <dbReference type="Proteomes" id="UP000095280"/>
    </source>
</evidence>
<evidence type="ECO:0000256" key="6">
    <source>
        <dbReference type="ARBA" id="ARBA00023053"/>
    </source>
</evidence>
<evidence type="ECO:0000256" key="8">
    <source>
        <dbReference type="ARBA" id="ARBA00023136"/>
    </source>
</evidence>
<evidence type="ECO:0000256" key="11">
    <source>
        <dbReference type="RuleBase" id="RU000679"/>
    </source>
</evidence>
<accession>A0A1I8FMU8</accession>
<protein>
    <submittedName>
        <fullName evidence="13">UDENN domain-containing protein</fullName>
    </submittedName>
</protein>
<evidence type="ECO:0000313" key="13">
    <source>
        <dbReference type="WBParaSite" id="maker-unitig_40762-snap-gene-0.2-mRNA-1"/>
    </source>
</evidence>
<keyword evidence="9 11" id="KW-0739">Sodium transport</keyword>
<evidence type="ECO:0000256" key="7">
    <source>
        <dbReference type="ARBA" id="ARBA00023065"/>
    </source>
</evidence>
<dbReference type="GO" id="GO:0016020">
    <property type="term" value="C:membrane"/>
    <property type="evidence" value="ECO:0007669"/>
    <property type="project" value="UniProtKB-SubCell"/>
</dbReference>